<dbReference type="InterPro" id="IPR046521">
    <property type="entry name" value="DUF6698"/>
</dbReference>
<name>A0AAD7GCY5_MYCRO</name>
<keyword evidence="2" id="KW-1185">Reference proteome</keyword>
<reference evidence="1" key="1">
    <citation type="submission" date="2023-03" db="EMBL/GenBank/DDBJ databases">
        <title>Massive genome expansion in bonnet fungi (Mycena s.s.) driven by repeated elements and novel gene families across ecological guilds.</title>
        <authorList>
            <consortium name="Lawrence Berkeley National Laboratory"/>
            <person name="Harder C.B."/>
            <person name="Miyauchi S."/>
            <person name="Viragh M."/>
            <person name="Kuo A."/>
            <person name="Thoen E."/>
            <person name="Andreopoulos B."/>
            <person name="Lu D."/>
            <person name="Skrede I."/>
            <person name="Drula E."/>
            <person name="Henrissat B."/>
            <person name="Morin E."/>
            <person name="Kohler A."/>
            <person name="Barry K."/>
            <person name="LaButti K."/>
            <person name="Morin E."/>
            <person name="Salamov A."/>
            <person name="Lipzen A."/>
            <person name="Mereny Z."/>
            <person name="Hegedus B."/>
            <person name="Baldrian P."/>
            <person name="Stursova M."/>
            <person name="Weitz H."/>
            <person name="Taylor A."/>
            <person name="Grigoriev I.V."/>
            <person name="Nagy L.G."/>
            <person name="Martin F."/>
            <person name="Kauserud H."/>
        </authorList>
    </citation>
    <scope>NUCLEOTIDE SEQUENCE</scope>
    <source>
        <strain evidence="1">CBHHK067</strain>
    </source>
</reference>
<dbReference type="Proteomes" id="UP001221757">
    <property type="component" value="Unassembled WGS sequence"/>
</dbReference>
<evidence type="ECO:0000313" key="1">
    <source>
        <dbReference type="EMBL" id="KAJ7688804.1"/>
    </source>
</evidence>
<evidence type="ECO:0000313" key="2">
    <source>
        <dbReference type="Proteomes" id="UP001221757"/>
    </source>
</evidence>
<accession>A0AAD7GCY5</accession>
<proteinExistence type="predicted"/>
<dbReference type="AlphaFoldDB" id="A0AAD7GCY5"/>
<dbReference type="EMBL" id="JARKIE010000076">
    <property type="protein sequence ID" value="KAJ7688804.1"/>
    <property type="molecule type" value="Genomic_DNA"/>
</dbReference>
<protein>
    <submittedName>
        <fullName evidence="1">Uncharacterized protein</fullName>
    </submittedName>
</protein>
<sequence>MPDLAVWTSGRPSRLRRPPRMRRARITHLGRGQRQSPTPIRKPVAEKLGMNGKVTPRSIAYIAILVYFALTNASGWMPDYYNISLPQMYDFIVDFFEIPTRSSAARNRADDLLTWWKNPAFYPLSSMIIGSVFNAIATQDGMELLFEAAPWTSPGGYPPHDNAVYGRRMAENVADGDEMAGGERWRDSAKVARGGVALMSDHQQP</sequence>
<gene>
    <name evidence="1" type="ORF">B0H17DRAFT_1135348</name>
</gene>
<dbReference type="Pfam" id="PF20414">
    <property type="entry name" value="DUF6698"/>
    <property type="match status" value="1"/>
</dbReference>
<comment type="caution">
    <text evidence="1">The sequence shown here is derived from an EMBL/GenBank/DDBJ whole genome shotgun (WGS) entry which is preliminary data.</text>
</comment>
<organism evidence="1 2">
    <name type="scientific">Mycena rosella</name>
    <name type="common">Pink bonnet</name>
    <name type="synonym">Agaricus rosellus</name>
    <dbReference type="NCBI Taxonomy" id="1033263"/>
    <lineage>
        <taxon>Eukaryota</taxon>
        <taxon>Fungi</taxon>
        <taxon>Dikarya</taxon>
        <taxon>Basidiomycota</taxon>
        <taxon>Agaricomycotina</taxon>
        <taxon>Agaricomycetes</taxon>
        <taxon>Agaricomycetidae</taxon>
        <taxon>Agaricales</taxon>
        <taxon>Marasmiineae</taxon>
        <taxon>Mycenaceae</taxon>
        <taxon>Mycena</taxon>
    </lineage>
</organism>